<feature type="non-terminal residue" evidence="3">
    <location>
        <position position="118"/>
    </location>
</feature>
<protein>
    <recommendedName>
        <fullName evidence="4">Short-chain dehydrogenase/reductase SDR</fullName>
    </recommendedName>
</protein>
<accession>X0ZY33</accession>
<gene>
    <name evidence="3" type="ORF">S01H1_76072</name>
</gene>
<dbReference type="InterPro" id="IPR036291">
    <property type="entry name" value="NAD(P)-bd_dom_sf"/>
</dbReference>
<dbReference type="Pfam" id="PF00106">
    <property type="entry name" value="adh_short"/>
    <property type="match status" value="1"/>
</dbReference>
<dbReference type="PRINTS" id="PR00081">
    <property type="entry name" value="GDHRDH"/>
</dbReference>
<dbReference type="SUPFAM" id="SSF51735">
    <property type="entry name" value="NAD(P)-binding Rossmann-fold domains"/>
    <property type="match status" value="1"/>
</dbReference>
<keyword evidence="2" id="KW-0560">Oxidoreductase</keyword>
<proteinExistence type="inferred from homology"/>
<dbReference type="GO" id="GO:0016491">
    <property type="term" value="F:oxidoreductase activity"/>
    <property type="evidence" value="ECO:0007669"/>
    <property type="project" value="UniProtKB-KW"/>
</dbReference>
<comment type="caution">
    <text evidence="3">The sequence shown here is derived from an EMBL/GenBank/DDBJ whole genome shotgun (WGS) entry which is preliminary data.</text>
</comment>
<dbReference type="PANTHER" id="PTHR44196">
    <property type="entry name" value="DEHYDROGENASE/REDUCTASE SDR FAMILY MEMBER 7B"/>
    <property type="match status" value="1"/>
</dbReference>
<dbReference type="GO" id="GO:0016020">
    <property type="term" value="C:membrane"/>
    <property type="evidence" value="ECO:0007669"/>
    <property type="project" value="TreeGrafter"/>
</dbReference>
<sequence length="118" mass="12721">MKKAKIDGSRVLITGASSGIGRVTSFELAKRGAVLVLTARRLKNLRKVSDEIKDAFPNVQAPLPIPCDVSDRDDVSRLLKKGVDHLGGVDILINNAGIGVYGNAEMTTLEDFRSVMEV</sequence>
<dbReference type="PANTHER" id="PTHR44196:SF1">
    <property type="entry name" value="DEHYDROGENASE_REDUCTASE SDR FAMILY MEMBER 7B"/>
    <property type="match status" value="1"/>
</dbReference>
<dbReference type="Gene3D" id="3.40.50.720">
    <property type="entry name" value="NAD(P)-binding Rossmann-like Domain"/>
    <property type="match status" value="1"/>
</dbReference>
<evidence type="ECO:0008006" key="4">
    <source>
        <dbReference type="Google" id="ProtNLM"/>
    </source>
</evidence>
<evidence type="ECO:0000256" key="1">
    <source>
        <dbReference type="ARBA" id="ARBA00006484"/>
    </source>
</evidence>
<comment type="similarity">
    <text evidence="1">Belongs to the short-chain dehydrogenases/reductases (SDR) family.</text>
</comment>
<reference evidence="3" key="1">
    <citation type="journal article" date="2014" name="Front. Microbiol.">
        <title>High frequency of phylogenetically diverse reductive dehalogenase-homologous genes in deep subseafloor sedimentary metagenomes.</title>
        <authorList>
            <person name="Kawai M."/>
            <person name="Futagami T."/>
            <person name="Toyoda A."/>
            <person name="Takaki Y."/>
            <person name="Nishi S."/>
            <person name="Hori S."/>
            <person name="Arai W."/>
            <person name="Tsubouchi T."/>
            <person name="Morono Y."/>
            <person name="Uchiyama I."/>
            <person name="Ito T."/>
            <person name="Fujiyama A."/>
            <person name="Inagaki F."/>
            <person name="Takami H."/>
        </authorList>
    </citation>
    <scope>NUCLEOTIDE SEQUENCE</scope>
    <source>
        <strain evidence="3">Expedition CK06-06</strain>
    </source>
</reference>
<dbReference type="AlphaFoldDB" id="X0ZY33"/>
<dbReference type="InterPro" id="IPR002347">
    <property type="entry name" value="SDR_fam"/>
</dbReference>
<dbReference type="EMBL" id="BARS01051029">
    <property type="protein sequence ID" value="GAG52941.1"/>
    <property type="molecule type" value="Genomic_DNA"/>
</dbReference>
<organism evidence="3">
    <name type="scientific">marine sediment metagenome</name>
    <dbReference type="NCBI Taxonomy" id="412755"/>
    <lineage>
        <taxon>unclassified sequences</taxon>
        <taxon>metagenomes</taxon>
        <taxon>ecological metagenomes</taxon>
    </lineage>
</organism>
<name>X0ZY33_9ZZZZ</name>
<evidence type="ECO:0000313" key="3">
    <source>
        <dbReference type="EMBL" id="GAG52941.1"/>
    </source>
</evidence>
<evidence type="ECO:0000256" key="2">
    <source>
        <dbReference type="ARBA" id="ARBA00023002"/>
    </source>
</evidence>